<evidence type="ECO:0000313" key="2">
    <source>
        <dbReference type="EMBL" id="MBE1580558.1"/>
    </source>
</evidence>
<organism evidence="2 3">
    <name type="scientific">Amycolatopsis roodepoortensis</name>
    <dbReference type="NCBI Taxonomy" id="700274"/>
    <lineage>
        <taxon>Bacteria</taxon>
        <taxon>Bacillati</taxon>
        <taxon>Actinomycetota</taxon>
        <taxon>Actinomycetes</taxon>
        <taxon>Pseudonocardiales</taxon>
        <taxon>Pseudonocardiaceae</taxon>
        <taxon>Amycolatopsis</taxon>
    </lineage>
</organism>
<evidence type="ECO:0000313" key="3">
    <source>
        <dbReference type="Proteomes" id="UP000656548"/>
    </source>
</evidence>
<sequence length="125" mass="13533">MTGNYVVEYLSWLPPGIIDAADFPEGAWVIGDEPGLVSAILAPGPSYAGTDWLALHQRCPTSALARVPDVDLGVYATRAGRLDYDRVARWISVPVWSVTTATPSTSETADRHRQAPEAHSFRGLL</sequence>
<name>A0ABR9LK24_9PSEU</name>
<dbReference type="Proteomes" id="UP000656548">
    <property type="component" value="Unassembled WGS sequence"/>
</dbReference>
<gene>
    <name evidence="2" type="ORF">H4W30_007639</name>
</gene>
<reference evidence="2 3" key="1">
    <citation type="submission" date="2020-10" db="EMBL/GenBank/DDBJ databases">
        <title>Sequencing the genomes of 1000 actinobacteria strains.</title>
        <authorList>
            <person name="Klenk H.-P."/>
        </authorList>
    </citation>
    <scope>NUCLEOTIDE SEQUENCE [LARGE SCALE GENOMIC DNA]</scope>
    <source>
        <strain evidence="2 3">DSM 46661</strain>
    </source>
</reference>
<evidence type="ECO:0000256" key="1">
    <source>
        <dbReference type="SAM" id="MobiDB-lite"/>
    </source>
</evidence>
<dbReference type="EMBL" id="JADBEJ010000007">
    <property type="protein sequence ID" value="MBE1580558.1"/>
    <property type="molecule type" value="Genomic_DNA"/>
</dbReference>
<accession>A0ABR9LK24</accession>
<keyword evidence="3" id="KW-1185">Reference proteome</keyword>
<dbReference type="RefSeq" id="WP_192747113.1">
    <property type="nucleotide sequence ID" value="NZ_JADBEJ010000007.1"/>
</dbReference>
<comment type="caution">
    <text evidence="2">The sequence shown here is derived from an EMBL/GenBank/DDBJ whole genome shotgun (WGS) entry which is preliminary data.</text>
</comment>
<feature type="compositionally biased region" description="Basic and acidic residues" evidence="1">
    <location>
        <begin position="108"/>
        <end position="125"/>
    </location>
</feature>
<proteinExistence type="predicted"/>
<feature type="region of interest" description="Disordered" evidence="1">
    <location>
        <begin position="102"/>
        <end position="125"/>
    </location>
</feature>
<protein>
    <submittedName>
        <fullName evidence="2">Uncharacterized protein</fullName>
    </submittedName>
</protein>